<keyword evidence="1" id="KW-0175">Coiled coil</keyword>
<sequence>MKKKKSQLQAVKERLGVKIRMLKGTELALKRLDRRRARLEKLLAKVRAQKIKRLT</sequence>
<dbReference type="AlphaFoldDB" id="X1F2F3"/>
<evidence type="ECO:0000313" key="2">
    <source>
        <dbReference type="EMBL" id="GAH23544.1"/>
    </source>
</evidence>
<organism evidence="2">
    <name type="scientific">marine sediment metagenome</name>
    <dbReference type="NCBI Taxonomy" id="412755"/>
    <lineage>
        <taxon>unclassified sequences</taxon>
        <taxon>metagenomes</taxon>
        <taxon>ecological metagenomes</taxon>
    </lineage>
</organism>
<dbReference type="EMBL" id="BARU01002041">
    <property type="protein sequence ID" value="GAH23544.1"/>
    <property type="molecule type" value="Genomic_DNA"/>
</dbReference>
<comment type="caution">
    <text evidence="2">The sequence shown here is derived from an EMBL/GenBank/DDBJ whole genome shotgun (WGS) entry which is preliminary data.</text>
</comment>
<proteinExistence type="predicted"/>
<feature type="non-terminal residue" evidence="2">
    <location>
        <position position="55"/>
    </location>
</feature>
<accession>X1F2F3</accession>
<evidence type="ECO:0000256" key="1">
    <source>
        <dbReference type="SAM" id="Coils"/>
    </source>
</evidence>
<reference evidence="2" key="1">
    <citation type="journal article" date="2014" name="Front. Microbiol.">
        <title>High frequency of phylogenetically diverse reductive dehalogenase-homologous genes in deep subseafloor sedimentary metagenomes.</title>
        <authorList>
            <person name="Kawai M."/>
            <person name="Futagami T."/>
            <person name="Toyoda A."/>
            <person name="Takaki Y."/>
            <person name="Nishi S."/>
            <person name="Hori S."/>
            <person name="Arai W."/>
            <person name="Tsubouchi T."/>
            <person name="Morono Y."/>
            <person name="Uchiyama I."/>
            <person name="Ito T."/>
            <person name="Fujiyama A."/>
            <person name="Inagaki F."/>
            <person name="Takami H."/>
        </authorList>
    </citation>
    <scope>NUCLEOTIDE SEQUENCE</scope>
    <source>
        <strain evidence="2">Expedition CK06-06</strain>
    </source>
</reference>
<name>X1F2F3_9ZZZZ</name>
<feature type="coiled-coil region" evidence="1">
    <location>
        <begin position="22"/>
        <end position="49"/>
    </location>
</feature>
<protein>
    <submittedName>
        <fullName evidence="2">Uncharacterized protein</fullName>
    </submittedName>
</protein>
<gene>
    <name evidence="2" type="ORF">S03H2_04997</name>
</gene>